<dbReference type="PANTHER" id="PTHR43620">
    <property type="entry name" value="GLYCEROPHOSPHORYL DIESTER PHOSPHODIESTERASE"/>
    <property type="match status" value="1"/>
</dbReference>
<dbReference type="InterPro" id="IPR030395">
    <property type="entry name" value="GP_PDE_dom"/>
</dbReference>
<keyword evidence="9" id="KW-1185">Reference proteome</keyword>
<dbReference type="PANTHER" id="PTHR43620:SF7">
    <property type="entry name" value="GLYCEROPHOSPHODIESTER PHOSPHODIESTERASE GDPD5-RELATED"/>
    <property type="match status" value="1"/>
</dbReference>
<dbReference type="EMBL" id="BQKI01000076">
    <property type="protein sequence ID" value="GJN24096.1"/>
    <property type="molecule type" value="Genomic_DNA"/>
</dbReference>
<evidence type="ECO:0000256" key="4">
    <source>
        <dbReference type="ARBA" id="ARBA00022798"/>
    </source>
</evidence>
<evidence type="ECO:0000256" key="5">
    <source>
        <dbReference type="ARBA" id="ARBA00022801"/>
    </source>
</evidence>
<dbReference type="Proteomes" id="UP001054889">
    <property type="component" value="Unassembled WGS sequence"/>
</dbReference>
<gene>
    <name evidence="8" type="primary">gb11814</name>
    <name evidence="8" type="ORF">PR202_gb11814</name>
</gene>
<sequence length="195" mass="23204">MSFDVDFTLKELKSLRVKQRFSFRDQQYNGKYQIITFEEYILIALYANRVVGIYPEIKNPIFINQHTYSEITSNASLAFISKHVIGIGPSKDSIVPPKDNYLRPPTDLVVRAHALDLEVHPYTFRNENVFLHFDFHQDPYVEYEYWLHEIRVDGLFTDFTGSLHKYQEWTRPYRKEKKAEELLQEKTTLLKDNGY</sequence>
<dbReference type="GO" id="GO:0006629">
    <property type="term" value="P:lipid metabolic process"/>
    <property type="evidence" value="ECO:0007669"/>
    <property type="project" value="InterPro"/>
</dbReference>
<dbReference type="InterPro" id="IPR017946">
    <property type="entry name" value="PLC-like_Pdiesterase_TIM-brl"/>
</dbReference>
<keyword evidence="5" id="KW-0378">Hydrolase</keyword>
<dbReference type="Gene3D" id="3.20.20.190">
    <property type="entry name" value="Phosphatidylinositol (PI) phosphodiesterase"/>
    <property type="match status" value="2"/>
</dbReference>
<accession>A0AAV5ENG6</accession>
<evidence type="ECO:0000313" key="9">
    <source>
        <dbReference type="Proteomes" id="UP001054889"/>
    </source>
</evidence>
<name>A0AAV5ENG6_ELECO</name>
<proteinExistence type="inferred from homology"/>
<keyword evidence="3" id="KW-0732">Signal</keyword>
<evidence type="ECO:0000256" key="3">
    <source>
        <dbReference type="ARBA" id="ARBA00022729"/>
    </source>
</evidence>
<dbReference type="GO" id="GO:0008889">
    <property type="term" value="F:glycerophosphodiester phosphodiesterase activity"/>
    <property type="evidence" value="ECO:0007669"/>
    <property type="project" value="UniProtKB-EC"/>
</dbReference>
<protein>
    <recommendedName>
        <fullName evidence="2">glycerophosphodiester phosphodiesterase</fullName>
        <ecNumber evidence="2">3.1.4.46</ecNumber>
    </recommendedName>
</protein>
<evidence type="ECO:0000256" key="6">
    <source>
        <dbReference type="ARBA" id="ARBA00047512"/>
    </source>
</evidence>
<dbReference type="SUPFAM" id="SSF51695">
    <property type="entry name" value="PLC-like phosphodiesterases"/>
    <property type="match status" value="1"/>
</dbReference>
<organism evidence="8 9">
    <name type="scientific">Eleusine coracana subsp. coracana</name>
    <dbReference type="NCBI Taxonomy" id="191504"/>
    <lineage>
        <taxon>Eukaryota</taxon>
        <taxon>Viridiplantae</taxon>
        <taxon>Streptophyta</taxon>
        <taxon>Embryophyta</taxon>
        <taxon>Tracheophyta</taxon>
        <taxon>Spermatophyta</taxon>
        <taxon>Magnoliopsida</taxon>
        <taxon>Liliopsida</taxon>
        <taxon>Poales</taxon>
        <taxon>Poaceae</taxon>
        <taxon>PACMAD clade</taxon>
        <taxon>Chloridoideae</taxon>
        <taxon>Cynodonteae</taxon>
        <taxon>Eleusininae</taxon>
        <taxon>Eleusine</taxon>
    </lineage>
</organism>
<dbReference type="GO" id="GO:0006071">
    <property type="term" value="P:glycerol metabolic process"/>
    <property type="evidence" value="ECO:0007669"/>
    <property type="project" value="UniProtKB-KW"/>
</dbReference>
<comment type="catalytic activity">
    <reaction evidence="6">
        <text>a sn-glycero-3-phosphodiester + H2O = an alcohol + sn-glycerol 3-phosphate + H(+)</text>
        <dbReference type="Rhea" id="RHEA:12969"/>
        <dbReference type="ChEBI" id="CHEBI:15377"/>
        <dbReference type="ChEBI" id="CHEBI:15378"/>
        <dbReference type="ChEBI" id="CHEBI:30879"/>
        <dbReference type="ChEBI" id="CHEBI:57597"/>
        <dbReference type="ChEBI" id="CHEBI:83408"/>
        <dbReference type="EC" id="3.1.4.46"/>
    </reaction>
</comment>
<evidence type="ECO:0000256" key="2">
    <source>
        <dbReference type="ARBA" id="ARBA00012247"/>
    </source>
</evidence>
<comment type="similarity">
    <text evidence="1">Belongs to the glycerophosphoryl diester phosphodiesterase family.</text>
</comment>
<dbReference type="AlphaFoldDB" id="A0AAV5ENG6"/>
<dbReference type="Pfam" id="PF03009">
    <property type="entry name" value="GDPD"/>
    <property type="match status" value="1"/>
</dbReference>
<reference evidence="8" key="1">
    <citation type="journal article" date="2018" name="DNA Res.">
        <title>Multiple hybrid de novo genome assembly of finger millet, an orphan allotetraploid crop.</title>
        <authorList>
            <person name="Hatakeyama M."/>
            <person name="Aluri S."/>
            <person name="Balachadran M.T."/>
            <person name="Sivarajan S.R."/>
            <person name="Patrignani A."/>
            <person name="Gruter S."/>
            <person name="Poveda L."/>
            <person name="Shimizu-Inatsugi R."/>
            <person name="Baeten J."/>
            <person name="Francoijs K.J."/>
            <person name="Nataraja K.N."/>
            <person name="Reddy Y.A.N."/>
            <person name="Phadnis S."/>
            <person name="Ravikumar R.L."/>
            <person name="Schlapbach R."/>
            <person name="Sreeman S.M."/>
            <person name="Shimizu K.K."/>
        </authorList>
    </citation>
    <scope>NUCLEOTIDE SEQUENCE</scope>
</reference>
<keyword evidence="4" id="KW-0319">Glycerol metabolism</keyword>
<dbReference type="EC" id="3.1.4.46" evidence="2"/>
<evidence type="ECO:0000256" key="1">
    <source>
        <dbReference type="ARBA" id="ARBA00007277"/>
    </source>
</evidence>
<evidence type="ECO:0000313" key="8">
    <source>
        <dbReference type="EMBL" id="GJN24096.1"/>
    </source>
</evidence>
<comment type="caution">
    <text evidence="8">The sequence shown here is derived from an EMBL/GenBank/DDBJ whole genome shotgun (WGS) entry which is preliminary data.</text>
</comment>
<evidence type="ECO:0000259" key="7">
    <source>
        <dbReference type="Pfam" id="PF03009"/>
    </source>
</evidence>
<reference evidence="8" key="2">
    <citation type="submission" date="2021-12" db="EMBL/GenBank/DDBJ databases">
        <title>Resequencing data analysis of finger millet.</title>
        <authorList>
            <person name="Hatakeyama M."/>
            <person name="Aluri S."/>
            <person name="Balachadran M.T."/>
            <person name="Sivarajan S.R."/>
            <person name="Poveda L."/>
            <person name="Shimizu-Inatsugi R."/>
            <person name="Schlapbach R."/>
            <person name="Sreeman S.M."/>
            <person name="Shimizu K.K."/>
        </authorList>
    </citation>
    <scope>NUCLEOTIDE SEQUENCE</scope>
</reference>
<feature type="domain" description="GP-PDE" evidence="7">
    <location>
        <begin position="94"/>
        <end position="161"/>
    </location>
</feature>